<feature type="signal peptide" evidence="2">
    <location>
        <begin position="1"/>
        <end position="27"/>
    </location>
</feature>
<comment type="caution">
    <text evidence="4">The sequence shown here is derived from an EMBL/GenBank/DDBJ whole genome shotgun (WGS) entry which is preliminary data.</text>
</comment>
<accession>A0A6I4UNN4</accession>
<dbReference type="Pfam" id="PF01551">
    <property type="entry name" value="Peptidase_M23"/>
    <property type="match status" value="1"/>
</dbReference>
<evidence type="ECO:0000313" key="5">
    <source>
        <dbReference type="Proteomes" id="UP000469159"/>
    </source>
</evidence>
<evidence type="ECO:0000256" key="2">
    <source>
        <dbReference type="SAM" id="SignalP"/>
    </source>
</evidence>
<feature type="chain" id="PRO_5026222944" evidence="2">
    <location>
        <begin position="28"/>
        <end position="226"/>
    </location>
</feature>
<evidence type="ECO:0000256" key="1">
    <source>
        <dbReference type="ARBA" id="ARBA00022729"/>
    </source>
</evidence>
<evidence type="ECO:0000259" key="3">
    <source>
        <dbReference type="Pfam" id="PF01551"/>
    </source>
</evidence>
<proteinExistence type="predicted"/>
<reference evidence="4 5" key="1">
    <citation type="submission" date="2019-12" db="EMBL/GenBank/DDBJ databases">
        <title>Genomic-based taxomic classification of the family Erythrobacteraceae.</title>
        <authorList>
            <person name="Xu L."/>
        </authorList>
    </citation>
    <scope>NUCLEOTIDE SEQUENCE [LARGE SCALE GENOMIC DNA]</scope>
    <source>
        <strain evidence="4 5">MCCC 1K02066</strain>
    </source>
</reference>
<protein>
    <submittedName>
        <fullName evidence="4">Peptidoglycan DD-metalloendopeptidase family protein</fullName>
    </submittedName>
</protein>
<dbReference type="FunFam" id="2.70.70.10:FF:000006">
    <property type="entry name" value="M23 family peptidase"/>
    <property type="match status" value="1"/>
</dbReference>
<dbReference type="PANTHER" id="PTHR21666:SF289">
    <property type="entry name" value="L-ALA--D-GLU ENDOPEPTIDASE"/>
    <property type="match status" value="1"/>
</dbReference>
<evidence type="ECO:0000313" key="4">
    <source>
        <dbReference type="EMBL" id="MXP40362.1"/>
    </source>
</evidence>
<gene>
    <name evidence="4" type="ORF">GRI75_01720</name>
</gene>
<dbReference type="RefSeq" id="WP_160745202.1">
    <property type="nucleotide sequence ID" value="NZ_WTYK01000001.1"/>
</dbReference>
<organism evidence="4 5">
    <name type="scientific">Croceibacterium soli</name>
    <dbReference type="NCBI Taxonomy" id="1739690"/>
    <lineage>
        <taxon>Bacteria</taxon>
        <taxon>Pseudomonadati</taxon>
        <taxon>Pseudomonadota</taxon>
        <taxon>Alphaproteobacteria</taxon>
        <taxon>Sphingomonadales</taxon>
        <taxon>Erythrobacteraceae</taxon>
        <taxon>Croceibacterium</taxon>
    </lineage>
</organism>
<dbReference type="PANTHER" id="PTHR21666">
    <property type="entry name" value="PEPTIDASE-RELATED"/>
    <property type="match status" value="1"/>
</dbReference>
<dbReference type="CDD" id="cd12797">
    <property type="entry name" value="M23_peptidase"/>
    <property type="match status" value="1"/>
</dbReference>
<dbReference type="Proteomes" id="UP000469159">
    <property type="component" value="Unassembled WGS sequence"/>
</dbReference>
<sequence length="226" mass="23124">MIFKQALRAVAGLAIAAVAMAATPAMANETATTTQISGALKGEAAGPLVEGDKEFSQLFANWKQLEGGVGGVAAARPAVSVPAGMPVGGVRLTSDYGMRTHPVLGGRRSHNGVDLAGPTGTPVYATADGVVGKAEYFGSYGNYIQIEHGGQLETRYAHLSGYTVSAGQKVRKGDLIGYIGSTGRSTGPHLHYEVRIAGDSVDPRPYMMADAGNLVAGHGGQGGPED</sequence>
<dbReference type="AlphaFoldDB" id="A0A6I4UNN4"/>
<name>A0A6I4UNN4_9SPHN</name>
<dbReference type="InterPro" id="IPR011055">
    <property type="entry name" value="Dup_hybrid_motif"/>
</dbReference>
<dbReference type="Gene3D" id="2.70.70.10">
    <property type="entry name" value="Glucose Permease (Domain IIA)"/>
    <property type="match status" value="1"/>
</dbReference>
<dbReference type="InterPro" id="IPR016047">
    <property type="entry name" value="M23ase_b-sheet_dom"/>
</dbReference>
<keyword evidence="1 2" id="KW-0732">Signal</keyword>
<dbReference type="GO" id="GO:0004222">
    <property type="term" value="F:metalloendopeptidase activity"/>
    <property type="evidence" value="ECO:0007669"/>
    <property type="project" value="TreeGrafter"/>
</dbReference>
<dbReference type="OrthoDB" id="9815245at2"/>
<dbReference type="InterPro" id="IPR050570">
    <property type="entry name" value="Cell_wall_metabolism_enzyme"/>
</dbReference>
<keyword evidence="5" id="KW-1185">Reference proteome</keyword>
<dbReference type="EMBL" id="WTYK01000001">
    <property type="protein sequence ID" value="MXP40362.1"/>
    <property type="molecule type" value="Genomic_DNA"/>
</dbReference>
<feature type="domain" description="M23ase beta-sheet core" evidence="3">
    <location>
        <begin position="109"/>
        <end position="203"/>
    </location>
</feature>
<dbReference type="SUPFAM" id="SSF51261">
    <property type="entry name" value="Duplicated hybrid motif"/>
    <property type="match status" value="1"/>
</dbReference>